<proteinExistence type="predicted"/>
<dbReference type="InterPro" id="IPR002347">
    <property type="entry name" value="SDR_fam"/>
</dbReference>
<dbReference type="Pfam" id="PF00106">
    <property type="entry name" value="adh_short"/>
    <property type="match status" value="1"/>
</dbReference>
<dbReference type="PANTHER" id="PTHR43313:SF36">
    <property type="entry name" value="D-BETA-HYDROXYBUTYRATE DEHYDROGENASE, MITOCHONDRIAL"/>
    <property type="match status" value="1"/>
</dbReference>
<dbReference type="EMBL" id="LRGB01000446">
    <property type="protein sequence ID" value="KZS19044.1"/>
    <property type="molecule type" value="Genomic_DNA"/>
</dbReference>
<dbReference type="Gene3D" id="3.40.50.720">
    <property type="entry name" value="NAD(P)-binding Rossmann-like Domain"/>
    <property type="match status" value="1"/>
</dbReference>
<gene>
    <name evidence="2" type="ORF">APZ42_014558</name>
</gene>
<dbReference type="OrthoDB" id="2102561at2759"/>
<evidence type="ECO:0000256" key="1">
    <source>
        <dbReference type="ARBA" id="ARBA00023002"/>
    </source>
</evidence>
<organism evidence="2 3">
    <name type="scientific">Daphnia magna</name>
    <dbReference type="NCBI Taxonomy" id="35525"/>
    <lineage>
        <taxon>Eukaryota</taxon>
        <taxon>Metazoa</taxon>
        <taxon>Ecdysozoa</taxon>
        <taxon>Arthropoda</taxon>
        <taxon>Crustacea</taxon>
        <taxon>Branchiopoda</taxon>
        <taxon>Diplostraca</taxon>
        <taxon>Cladocera</taxon>
        <taxon>Anomopoda</taxon>
        <taxon>Daphniidae</taxon>
        <taxon>Daphnia</taxon>
    </lineage>
</organism>
<dbReference type="AlphaFoldDB" id="A0A0P5YVE9"/>
<reference evidence="2 3" key="1">
    <citation type="submission" date="2016-03" db="EMBL/GenBank/DDBJ databases">
        <title>EvidentialGene: Evidence-directed Construction of Genes on Genomes.</title>
        <authorList>
            <person name="Gilbert D.G."/>
            <person name="Choi J.-H."/>
            <person name="Mockaitis K."/>
            <person name="Colbourne J."/>
            <person name="Pfrender M."/>
        </authorList>
    </citation>
    <scope>NUCLEOTIDE SEQUENCE [LARGE SCALE GENOMIC DNA]</scope>
    <source>
        <strain evidence="2 3">Xinb3</strain>
        <tissue evidence="2">Complete organism</tissue>
    </source>
</reference>
<dbReference type="PANTHER" id="PTHR43313">
    <property type="entry name" value="SHORT-CHAIN DEHYDROGENASE/REDUCTASE FAMILY 9C"/>
    <property type="match status" value="1"/>
</dbReference>
<evidence type="ECO:0000313" key="2">
    <source>
        <dbReference type="EMBL" id="KZS19044.1"/>
    </source>
</evidence>
<dbReference type="InterPro" id="IPR036291">
    <property type="entry name" value="NAD(P)-bd_dom_sf"/>
</dbReference>
<sequence length="386" mass="43467">MHHSSEMKIGDYQEVEEFISQIIAQLRSIFNWQFFTSFVLFYFAYLTANFTLGSYLLCATGLALLIATYRNSISVTQEGRAVLITGCDFGYGYELAKKLRASNFTVFAGCSDAKSNGAISLKNLDNQTGRLHVIQMDVSNQEEVDDALHYVKEHLPENGLWGIVNNADESSCPGFLEWSPIENYEKTMAVNLFGAIRVTNSFLPLIRESQGRIVNVSSLLSRVPSPFNGPYAIAKSAIDSYSAILRAEMKRFNVQVVVVEPGNLAEGANFNSAKREFTRMIRRTWDLLDDGLRQDYGQNYVEQQIEIGQMSMQLSETDIGSVVEAMVKAVSQLHPRDRYAVASMTEKCVAYGMQYLPLWLTDHLLPAMEAETYLSYLSYLEPFILI</sequence>
<dbReference type="GO" id="GO:0008202">
    <property type="term" value="P:steroid metabolic process"/>
    <property type="evidence" value="ECO:0007669"/>
    <property type="project" value="TreeGrafter"/>
</dbReference>
<name>A0A0P5YVE9_9CRUS</name>
<dbReference type="PROSITE" id="PS00061">
    <property type="entry name" value="ADH_SHORT"/>
    <property type="match status" value="1"/>
</dbReference>
<keyword evidence="1" id="KW-0560">Oxidoreductase</keyword>
<dbReference type="GO" id="GO:0016491">
    <property type="term" value="F:oxidoreductase activity"/>
    <property type="evidence" value="ECO:0007669"/>
    <property type="project" value="UniProtKB-KW"/>
</dbReference>
<accession>A0A0P5YVE9</accession>
<dbReference type="PRINTS" id="PR00081">
    <property type="entry name" value="GDHRDH"/>
</dbReference>
<dbReference type="Proteomes" id="UP000076858">
    <property type="component" value="Unassembled WGS sequence"/>
</dbReference>
<dbReference type="SUPFAM" id="SSF51735">
    <property type="entry name" value="NAD(P)-binding Rossmann-fold domains"/>
    <property type="match status" value="1"/>
</dbReference>
<keyword evidence="3" id="KW-1185">Reference proteome</keyword>
<dbReference type="STRING" id="35525.A0A0P5YVE9"/>
<protein>
    <submittedName>
        <fullName evidence="2">Hydroxysteroid 11-beta-dehydrogenase 1-like protein</fullName>
    </submittedName>
</protein>
<evidence type="ECO:0000313" key="3">
    <source>
        <dbReference type="Proteomes" id="UP000076858"/>
    </source>
</evidence>
<comment type="caution">
    <text evidence="2">The sequence shown here is derived from an EMBL/GenBank/DDBJ whole genome shotgun (WGS) entry which is preliminary data.</text>
</comment>
<dbReference type="InterPro" id="IPR020904">
    <property type="entry name" value="Sc_DH/Rdtase_CS"/>
</dbReference>